<dbReference type="NCBIfam" id="TIGR02595">
    <property type="entry name" value="PEP_CTERM"/>
    <property type="match status" value="1"/>
</dbReference>
<reference evidence="3" key="1">
    <citation type="submission" date="2020-08" db="EMBL/GenBank/DDBJ databases">
        <authorList>
            <person name="Hu Y."/>
            <person name="Nguyen S.V."/>
            <person name="Li F."/>
            <person name="Fanning S."/>
        </authorList>
    </citation>
    <scope>NUCLEOTIDE SEQUENCE</scope>
    <source>
        <strain evidence="3">SYSU D8009</strain>
    </source>
</reference>
<name>A0A9X0UEB0_9PROT</name>
<organism evidence="3 4">
    <name type="scientific">Siccirubricoccus deserti</name>
    <dbReference type="NCBI Taxonomy" id="2013562"/>
    <lineage>
        <taxon>Bacteria</taxon>
        <taxon>Pseudomonadati</taxon>
        <taxon>Pseudomonadota</taxon>
        <taxon>Alphaproteobacteria</taxon>
        <taxon>Acetobacterales</taxon>
        <taxon>Roseomonadaceae</taxon>
        <taxon>Siccirubricoccus</taxon>
    </lineage>
</organism>
<proteinExistence type="predicted"/>
<protein>
    <submittedName>
        <fullName evidence="3">PEP-CTERM sorting domain-containing protein</fullName>
    </submittedName>
</protein>
<dbReference type="AlphaFoldDB" id="A0A9X0UEB0"/>
<dbReference type="EMBL" id="JACOMF010000031">
    <property type="protein sequence ID" value="MBC4017589.1"/>
    <property type="molecule type" value="Genomic_DNA"/>
</dbReference>
<feature type="domain" description="Ice-binding protein C-terminal" evidence="2">
    <location>
        <begin position="176"/>
        <end position="198"/>
    </location>
</feature>
<dbReference type="Proteomes" id="UP000600101">
    <property type="component" value="Unassembled WGS sequence"/>
</dbReference>
<keyword evidence="4" id="KW-1185">Reference proteome</keyword>
<accession>A0A9X0UEB0</accession>
<evidence type="ECO:0000259" key="2">
    <source>
        <dbReference type="Pfam" id="PF07589"/>
    </source>
</evidence>
<dbReference type="InterPro" id="IPR013424">
    <property type="entry name" value="Ice-binding_C"/>
</dbReference>
<comment type="caution">
    <text evidence="3">The sequence shown here is derived from an EMBL/GenBank/DDBJ whole genome shotgun (WGS) entry which is preliminary data.</text>
</comment>
<evidence type="ECO:0000313" key="4">
    <source>
        <dbReference type="Proteomes" id="UP000600101"/>
    </source>
</evidence>
<sequence>MLKFTSKLAAAVLAIGLCFGSLARTAQAEPVMSSINGTFSAGLNNVKTSPTGQNINVGLTYTNVGGSVQGTSGDFDGLWGGTTSFTMPTFTVAMGEDVSFNADWGSFVGDVVATSFQLSGTNRVVNFSVLGIFTPSGDLSAYSAGAMSLIFALTQTTSGGAIGASFSAASPPTVTPVPEPMSLSLLGAGLLAFGMARRAHRRDQRLDA</sequence>
<feature type="chain" id="PRO_5040877341" evidence="1">
    <location>
        <begin position="29"/>
        <end position="208"/>
    </location>
</feature>
<feature type="signal peptide" evidence="1">
    <location>
        <begin position="1"/>
        <end position="28"/>
    </location>
</feature>
<evidence type="ECO:0000313" key="3">
    <source>
        <dbReference type="EMBL" id="MBC4017589.1"/>
    </source>
</evidence>
<keyword evidence="1" id="KW-0732">Signal</keyword>
<dbReference type="RefSeq" id="WP_186772350.1">
    <property type="nucleotide sequence ID" value="NZ_JACOMF010000031.1"/>
</dbReference>
<evidence type="ECO:0000256" key="1">
    <source>
        <dbReference type="SAM" id="SignalP"/>
    </source>
</evidence>
<gene>
    <name evidence="3" type="ORF">H7965_19960</name>
</gene>
<dbReference type="Pfam" id="PF07589">
    <property type="entry name" value="PEP-CTERM"/>
    <property type="match status" value="1"/>
</dbReference>